<feature type="transmembrane region" description="Helical" evidence="1">
    <location>
        <begin position="65"/>
        <end position="85"/>
    </location>
</feature>
<dbReference type="Proteomes" id="UP000500938">
    <property type="component" value="Chromosome"/>
</dbReference>
<dbReference type="RefSeq" id="WP_171225697.1">
    <property type="nucleotide sequence ID" value="NZ_CP053085.1"/>
</dbReference>
<dbReference type="KEGG" id="ggr:HKW67_12485"/>
<gene>
    <name evidence="2" type="ORF">HKW67_12485</name>
</gene>
<name>A0A6M4ITU3_9BACT</name>
<reference evidence="2 3" key="1">
    <citation type="submission" date="2020-05" db="EMBL/GenBank/DDBJ databases">
        <title>Complete genome sequence of Gemmatimonas greenlandica TET16.</title>
        <authorList>
            <person name="Zeng Y."/>
        </authorList>
    </citation>
    <scope>NUCLEOTIDE SEQUENCE [LARGE SCALE GENOMIC DNA]</scope>
    <source>
        <strain evidence="2 3">TET16</strain>
    </source>
</reference>
<evidence type="ECO:0000313" key="2">
    <source>
        <dbReference type="EMBL" id="QJR36262.1"/>
    </source>
</evidence>
<dbReference type="AlphaFoldDB" id="A0A6M4ITU3"/>
<sequence>MNVTRNDNGHGPDADPRVTDLLRSHYAAPQDETYWHGLEERVLMHINVLRPSWWSGFGEFRTADIRNVGLIAATIGLLVAGATFVREAERNATAREMAQRAAVESALPLNDATLTSRVRVRLPEDAPERYLHPLDY</sequence>
<dbReference type="EMBL" id="CP053085">
    <property type="protein sequence ID" value="QJR36262.1"/>
    <property type="molecule type" value="Genomic_DNA"/>
</dbReference>
<keyword evidence="3" id="KW-1185">Reference proteome</keyword>
<evidence type="ECO:0000256" key="1">
    <source>
        <dbReference type="SAM" id="Phobius"/>
    </source>
</evidence>
<organism evidence="2 3">
    <name type="scientific">Gemmatimonas groenlandica</name>
    <dbReference type="NCBI Taxonomy" id="2732249"/>
    <lineage>
        <taxon>Bacteria</taxon>
        <taxon>Pseudomonadati</taxon>
        <taxon>Gemmatimonadota</taxon>
        <taxon>Gemmatimonadia</taxon>
        <taxon>Gemmatimonadales</taxon>
        <taxon>Gemmatimonadaceae</taxon>
        <taxon>Gemmatimonas</taxon>
    </lineage>
</organism>
<keyword evidence="1" id="KW-0812">Transmembrane</keyword>
<accession>A0A6M4ITU3</accession>
<keyword evidence="1" id="KW-0472">Membrane</keyword>
<keyword evidence="1" id="KW-1133">Transmembrane helix</keyword>
<protein>
    <submittedName>
        <fullName evidence="2">Uncharacterized protein</fullName>
    </submittedName>
</protein>
<evidence type="ECO:0000313" key="3">
    <source>
        <dbReference type="Proteomes" id="UP000500938"/>
    </source>
</evidence>
<proteinExistence type="predicted"/>